<dbReference type="PANTHER" id="PTHR11934">
    <property type="entry name" value="RIBOSE-5-PHOSPHATE ISOMERASE"/>
    <property type="match status" value="1"/>
</dbReference>
<dbReference type="EMBL" id="WUUK01000003">
    <property type="protein sequence ID" value="MXQ51385.1"/>
    <property type="molecule type" value="Genomic_DNA"/>
</dbReference>
<dbReference type="PANTHER" id="PTHR11934:SF0">
    <property type="entry name" value="RIBOSE-5-PHOSPHATE ISOMERASE"/>
    <property type="match status" value="1"/>
</dbReference>
<name>A0A6N8U4I5_9STAP</name>
<keyword evidence="1 3" id="KW-0413">Isomerase</keyword>
<dbReference type="SUPFAM" id="SSF75445">
    <property type="entry name" value="D-ribose-5-phosphate isomerase (RpiA), lid domain"/>
    <property type="match status" value="1"/>
</dbReference>
<dbReference type="InterPro" id="IPR004788">
    <property type="entry name" value="Ribose5P_isomerase_type_A"/>
</dbReference>
<reference evidence="3 4" key="1">
    <citation type="submission" date="2019-12" db="EMBL/GenBank/DDBJ databases">
        <title>Salinicoccus cyprini sp. nov., isolated from gastro-intestinal tract of mirror carp, Cyprinus carpio var. specularis, collected from Gobind Sagar Reservoir, Himachal Pradesh, India.</title>
        <authorList>
            <person name="Talwar C."/>
            <person name="Singh A.K."/>
            <person name="Lal R."/>
            <person name="Negi R.K."/>
        </authorList>
    </citation>
    <scope>NUCLEOTIDE SEQUENCE [LARGE SCALE GENOMIC DNA]</scope>
    <source>
        <strain evidence="3 4">J-82</strain>
    </source>
</reference>
<dbReference type="Pfam" id="PF06026">
    <property type="entry name" value="Rib_5-P_isom_A"/>
    <property type="match status" value="1"/>
</dbReference>
<dbReference type="AlphaFoldDB" id="A0A6N8U4I5"/>
<dbReference type="Gene3D" id="3.30.70.260">
    <property type="match status" value="1"/>
</dbReference>
<dbReference type="EC" id="5.3.1.6" evidence="2"/>
<dbReference type="OrthoDB" id="5870696at2"/>
<dbReference type="NCBIfam" id="TIGR00021">
    <property type="entry name" value="rpiA"/>
    <property type="match status" value="1"/>
</dbReference>
<gene>
    <name evidence="3" type="primary">rpiA</name>
    <name evidence="3" type="ORF">GQ671_08890</name>
</gene>
<evidence type="ECO:0000313" key="4">
    <source>
        <dbReference type="Proteomes" id="UP000436284"/>
    </source>
</evidence>
<dbReference type="Proteomes" id="UP000436284">
    <property type="component" value="Unassembled WGS sequence"/>
</dbReference>
<accession>A0A6N8U4I5</accession>
<sequence length="225" mass="25218">MTNIKNDLYNTLNTLVSHHTVIGIGSGSTIEGYIPYLAKYISENELAVKLVPTSMKTERKLKEAGLKSTDEIDRIDVTIDGANQFTDDFIAIKGGGGSLLREKIVGYFSESIVIVASDNKHIEELHHITLPVEINAYMHRVITDMIEQTLGISTVLRKKEGEIFITDNGNYVLDCFLPDISDPSLFERKLMAIPGVLETGLFTKHINQIISFNDDEIKTLYKERL</sequence>
<comment type="caution">
    <text evidence="3">The sequence shown here is derived from an EMBL/GenBank/DDBJ whole genome shotgun (WGS) entry which is preliminary data.</text>
</comment>
<evidence type="ECO:0000256" key="1">
    <source>
        <dbReference type="ARBA" id="ARBA00023235"/>
    </source>
</evidence>
<dbReference type="GO" id="GO:0005829">
    <property type="term" value="C:cytosol"/>
    <property type="evidence" value="ECO:0007669"/>
    <property type="project" value="TreeGrafter"/>
</dbReference>
<dbReference type="GO" id="GO:0009052">
    <property type="term" value="P:pentose-phosphate shunt, non-oxidative branch"/>
    <property type="evidence" value="ECO:0007669"/>
    <property type="project" value="InterPro"/>
</dbReference>
<dbReference type="InterPro" id="IPR037171">
    <property type="entry name" value="NagB/RpiA_transferase-like"/>
</dbReference>
<dbReference type="CDD" id="cd01398">
    <property type="entry name" value="RPI_A"/>
    <property type="match status" value="1"/>
</dbReference>
<protein>
    <recommendedName>
        <fullName evidence="2">Ribose 5-phosphate isomerase A</fullName>
        <ecNumber evidence="2">5.3.1.6</ecNumber>
    </recommendedName>
</protein>
<dbReference type="Gene3D" id="3.40.50.1360">
    <property type="match status" value="1"/>
</dbReference>
<dbReference type="RefSeq" id="WP_160655834.1">
    <property type="nucleotide sequence ID" value="NZ_JBHRWU010000001.1"/>
</dbReference>
<organism evidence="3 4">
    <name type="scientific">Salinicoccus hispanicus</name>
    <dbReference type="NCBI Taxonomy" id="157225"/>
    <lineage>
        <taxon>Bacteria</taxon>
        <taxon>Bacillati</taxon>
        <taxon>Bacillota</taxon>
        <taxon>Bacilli</taxon>
        <taxon>Bacillales</taxon>
        <taxon>Staphylococcaceae</taxon>
        <taxon>Salinicoccus</taxon>
    </lineage>
</organism>
<evidence type="ECO:0000313" key="3">
    <source>
        <dbReference type="EMBL" id="MXQ51385.1"/>
    </source>
</evidence>
<evidence type="ECO:0000256" key="2">
    <source>
        <dbReference type="NCBIfam" id="TIGR00021"/>
    </source>
</evidence>
<proteinExistence type="predicted"/>
<keyword evidence="4" id="KW-1185">Reference proteome</keyword>
<dbReference type="GO" id="GO:0004751">
    <property type="term" value="F:ribose-5-phosphate isomerase activity"/>
    <property type="evidence" value="ECO:0007669"/>
    <property type="project" value="UniProtKB-UniRule"/>
</dbReference>
<dbReference type="GO" id="GO:0006014">
    <property type="term" value="P:D-ribose metabolic process"/>
    <property type="evidence" value="ECO:0007669"/>
    <property type="project" value="TreeGrafter"/>
</dbReference>
<dbReference type="SUPFAM" id="SSF100950">
    <property type="entry name" value="NagB/RpiA/CoA transferase-like"/>
    <property type="match status" value="1"/>
</dbReference>